<dbReference type="RefSeq" id="WP_142101846.1">
    <property type="nucleotide sequence ID" value="NZ_VIGH01000008.1"/>
</dbReference>
<dbReference type="Pfam" id="PF01243">
    <property type="entry name" value="PNPOx_N"/>
    <property type="match status" value="1"/>
</dbReference>
<keyword evidence="4" id="KW-1185">Reference proteome</keyword>
<dbReference type="Proteomes" id="UP000316256">
    <property type="component" value="Unassembled WGS sequence"/>
</dbReference>
<accession>A0A541B291</accession>
<dbReference type="PANTHER" id="PTHR35176:SF6">
    <property type="entry name" value="HEME OXYGENASE HI_0854-RELATED"/>
    <property type="match status" value="1"/>
</dbReference>
<keyword evidence="1" id="KW-0560">Oxidoreductase</keyword>
<gene>
    <name evidence="3" type="ORF">FK531_18270</name>
</gene>
<dbReference type="Gene3D" id="2.30.110.10">
    <property type="entry name" value="Electron Transport, Fmn-binding Protein, Chain A"/>
    <property type="match status" value="1"/>
</dbReference>
<dbReference type="InterPro" id="IPR052019">
    <property type="entry name" value="F420H2_bilvrd_red/Heme_oxyg"/>
</dbReference>
<evidence type="ECO:0000256" key="1">
    <source>
        <dbReference type="ARBA" id="ARBA00023002"/>
    </source>
</evidence>
<dbReference type="GO" id="GO:0016627">
    <property type="term" value="F:oxidoreductase activity, acting on the CH-CH group of donors"/>
    <property type="evidence" value="ECO:0007669"/>
    <property type="project" value="TreeGrafter"/>
</dbReference>
<proteinExistence type="predicted"/>
<dbReference type="EMBL" id="VIGH01000008">
    <property type="protein sequence ID" value="TQF66442.1"/>
    <property type="molecule type" value="Genomic_DNA"/>
</dbReference>
<feature type="domain" description="Pyridoxamine 5'-phosphate oxidase N-terminal" evidence="2">
    <location>
        <begin position="11"/>
        <end position="132"/>
    </location>
</feature>
<dbReference type="GO" id="GO:0005829">
    <property type="term" value="C:cytosol"/>
    <property type="evidence" value="ECO:0007669"/>
    <property type="project" value="TreeGrafter"/>
</dbReference>
<dbReference type="PANTHER" id="PTHR35176">
    <property type="entry name" value="HEME OXYGENASE HI_0854-RELATED"/>
    <property type="match status" value="1"/>
</dbReference>
<sequence>MADLIRSAVLPDAGAALIDAPEFATLATIEPSGQPQLSVIWVQRDGGDVLFSTVQGRRKAANLERDPRATLLVYPASRPYSYLEVRGTVTFTEDPDGSLIHALATKYTGAQRWEFDAPGTPRVIGRLTPDAVVFKA</sequence>
<evidence type="ECO:0000313" key="3">
    <source>
        <dbReference type="EMBL" id="TQF66442.1"/>
    </source>
</evidence>
<dbReference type="AlphaFoldDB" id="A0A541B291"/>
<protein>
    <submittedName>
        <fullName evidence="3">PPOX class F420-dependent oxidoreductase</fullName>
    </submittedName>
</protein>
<evidence type="ECO:0000313" key="4">
    <source>
        <dbReference type="Proteomes" id="UP000316256"/>
    </source>
</evidence>
<comment type="caution">
    <text evidence="3">The sequence shown here is derived from an EMBL/GenBank/DDBJ whole genome shotgun (WGS) entry which is preliminary data.</text>
</comment>
<dbReference type="GO" id="GO:0070967">
    <property type="term" value="F:coenzyme F420 binding"/>
    <property type="evidence" value="ECO:0007669"/>
    <property type="project" value="TreeGrafter"/>
</dbReference>
<dbReference type="InterPro" id="IPR011576">
    <property type="entry name" value="Pyridox_Oxase_N"/>
</dbReference>
<reference evidence="3 4" key="1">
    <citation type="submission" date="2019-06" db="EMBL/GenBank/DDBJ databases">
        <title>Rhodococcus spaelei sp. nov., isolated from a cave.</title>
        <authorList>
            <person name="Lee S.D."/>
        </authorList>
    </citation>
    <scope>NUCLEOTIDE SEQUENCE [LARGE SCALE GENOMIC DNA]</scope>
    <source>
        <strain evidence="3 4">C9-5</strain>
    </source>
</reference>
<dbReference type="InterPro" id="IPR019920">
    <property type="entry name" value="F420-binding_dom_put"/>
</dbReference>
<name>A0A541B291_9NOCA</name>
<dbReference type="OrthoDB" id="162914at2"/>
<dbReference type="SUPFAM" id="SSF50475">
    <property type="entry name" value="FMN-binding split barrel"/>
    <property type="match status" value="1"/>
</dbReference>
<dbReference type="InterPro" id="IPR012349">
    <property type="entry name" value="Split_barrel_FMN-bd"/>
</dbReference>
<evidence type="ECO:0000259" key="2">
    <source>
        <dbReference type="Pfam" id="PF01243"/>
    </source>
</evidence>
<dbReference type="NCBIfam" id="TIGR03618">
    <property type="entry name" value="Rv1155_F420"/>
    <property type="match status" value="1"/>
</dbReference>
<organism evidence="3 4">
    <name type="scientific">Rhodococcus spelaei</name>
    <dbReference type="NCBI Taxonomy" id="2546320"/>
    <lineage>
        <taxon>Bacteria</taxon>
        <taxon>Bacillati</taxon>
        <taxon>Actinomycetota</taxon>
        <taxon>Actinomycetes</taxon>
        <taxon>Mycobacteriales</taxon>
        <taxon>Nocardiaceae</taxon>
        <taxon>Rhodococcus</taxon>
    </lineage>
</organism>